<dbReference type="Proteomes" id="UP000245728">
    <property type="component" value="Chromosome"/>
</dbReference>
<evidence type="ECO:0000259" key="5">
    <source>
        <dbReference type="Pfam" id="PF24827"/>
    </source>
</evidence>
<accession>A0A2S2E0I1</accession>
<dbReference type="RefSeq" id="WP_109338815.1">
    <property type="nucleotide sequence ID" value="NZ_CP029347.1"/>
</dbReference>
<keyword evidence="3" id="KW-0378">Hydrolase</keyword>
<dbReference type="Pfam" id="PF24827">
    <property type="entry name" value="AstE_AspA_cat"/>
    <property type="match status" value="1"/>
</dbReference>
<keyword evidence="2" id="KW-0479">Metal-binding</keyword>
<protein>
    <recommendedName>
        <fullName evidence="5">Succinylglutamate desuccinylase/Aspartoacylase catalytic domain-containing protein</fullName>
    </recommendedName>
</protein>
<keyword evidence="7" id="KW-1185">Reference proteome</keyword>
<evidence type="ECO:0000313" key="7">
    <source>
        <dbReference type="Proteomes" id="UP000245728"/>
    </source>
</evidence>
<proteinExistence type="predicted"/>
<dbReference type="SUPFAM" id="SSF53187">
    <property type="entry name" value="Zn-dependent exopeptidases"/>
    <property type="match status" value="1"/>
</dbReference>
<dbReference type="GO" id="GO:0016788">
    <property type="term" value="F:hydrolase activity, acting on ester bonds"/>
    <property type="evidence" value="ECO:0007669"/>
    <property type="project" value="InterPro"/>
</dbReference>
<dbReference type="AlphaFoldDB" id="A0A2S2E0I1"/>
<dbReference type="KEGG" id="salh:HMF8227_00652"/>
<gene>
    <name evidence="6" type="ORF">HMF8227_00652</name>
</gene>
<organism evidence="6 7">
    <name type="scientific">Saliniradius amylolyticus</name>
    <dbReference type="NCBI Taxonomy" id="2183582"/>
    <lineage>
        <taxon>Bacteria</taxon>
        <taxon>Pseudomonadati</taxon>
        <taxon>Pseudomonadota</taxon>
        <taxon>Gammaproteobacteria</taxon>
        <taxon>Alteromonadales</taxon>
        <taxon>Alteromonadaceae</taxon>
        <taxon>Saliniradius</taxon>
    </lineage>
</organism>
<sequence length="337" mass="36968">MRERIALNPITDVYSLARGRDLNEFLLSLGGPSLLTFKGRDPSRCRVVVTLLHGNEPSGLNAIQALAQENWVPSVTCHMIVASTAAAATFPWFSHRMLPGQRDLNRCFSSSSDDVQSMLAGSIKNTISELKPECVIDLHNTSGSGPGFCVSTQDSRAHQALASCFTAWMIVTDIRLGSLMEQSLGCPVVTIEAGGAKDETANKTAYAGIKTLFDKADVFEASQPVGLLRNPRRFELRQGYSVAYLDRPDNAADVCLRTDIESLNFGMTPAGTHLGWVRDNALSPFVLDDNENDAQRYFRVTDNQLYTVLPLRLFMATSNADIARSDCLFYFIREGGS</sequence>
<dbReference type="EMBL" id="CP029347">
    <property type="protein sequence ID" value="AWL11148.1"/>
    <property type="molecule type" value="Genomic_DNA"/>
</dbReference>
<name>A0A2S2E0I1_9ALTE</name>
<evidence type="ECO:0000256" key="4">
    <source>
        <dbReference type="ARBA" id="ARBA00022833"/>
    </source>
</evidence>
<reference evidence="6 7" key="1">
    <citation type="submission" date="2018-05" db="EMBL/GenBank/DDBJ databases">
        <title>Salinimonas sp. HMF8227 Genome sequencing and assembly.</title>
        <authorList>
            <person name="Kang H."/>
            <person name="Kang J."/>
            <person name="Cha I."/>
            <person name="Kim H."/>
            <person name="Joh K."/>
        </authorList>
    </citation>
    <scope>NUCLEOTIDE SEQUENCE [LARGE SCALE GENOMIC DNA]</scope>
    <source>
        <strain evidence="6 7">HMF8227</strain>
    </source>
</reference>
<feature type="domain" description="Succinylglutamate desuccinylase/Aspartoacylase catalytic" evidence="5">
    <location>
        <begin position="52"/>
        <end position="202"/>
    </location>
</feature>
<evidence type="ECO:0000313" key="6">
    <source>
        <dbReference type="EMBL" id="AWL11148.1"/>
    </source>
</evidence>
<evidence type="ECO:0000256" key="2">
    <source>
        <dbReference type="ARBA" id="ARBA00022723"/>
    </source>
</evidence>
<evidence type="ECO:0000256" key="3">
    <source>
        <dbReference type="ARBA" id="ARBA00022801"/>
    </source>
</evidence>
<evidence type="ECO:0000256" key="1">
    <source>
        <dbReference type="ARBA" id="ARBA00001947"/>
    </source>
</evidence>
<dbReference type="InterPro" id="IPR055438">
    <property type="entry name" value="AstE_AspA_cat"/>
</dbReference>
<dbReference type="Gene3D" id="3.40.630.10">
    <property type="entry name" value="Zn peptidases"/>
    <property type="match status" value="1"/>
</dbReference>
<comment type="cofactor">
    <cofactor evidence="1">
        <name>Zn(2+)</name>
        <dbReference type="ChEBI" id="CHEBI:29105"/>
    </cofactor>
</comment>
<keyword evidence="4" id="KW-0862">Zinc</keyword>
<dbReference type="GO" id="GO:0046872">
    <property type="term" value="F:metal ion binding"/>
    <property type="evidence" value="ECO:0007669"/>
    <property type="project" value="UniProtKB-KW"/>
</dbReference>
<dbReference type="OrthoDB" id="9782876at2"/>